<name>A0A1K2HT07_9HYPH</name>
<protein>
    <submittedName>
        <fullName evidence="3">Pimeloyl-ACP methyl ester carboxylesterase</fullName>
    </submittedName>
</protein>
<sequence length="374" mass="40852">MPLLAILRFAFALFSVAVYGASAYLLWQWYQGDIVQVEGALIRTREDWHLWVGLLLLAWGLSGKFLWRFMLAKPDQEEPTKAQHGVGRQIASSTGSSLFVEEVGPENGPIIIFTHGAACNSTVWQYAKRQLADQFRLVLWDLPGLGRSIAVSGQPLGPNHYAADLADLLTSLGQPVVLVGHSMGGMTIQTLFGDFPALADRYVRGAVLVNTTYTNPLKTMILPRVAQAIRFPLIEPLSRLAIGLQPLAWLFAWQSYLSGSAHIASRFGFGKFVTRSQLEHATILSTRNAPGSIARGNLDMFRWDASATLHGLNKPTLVLAGELDIVTKPNASVVIATTAPRAQLTIIAGVNHMGFMEQSRTYNDAIAAFVRSLG</sequence>
<dbReference type="STRING" id="665118.SAMN02983003_0126"/>
<proteinExistence type="predicted"/>
<feature type="domain" description="AB hydrolase-1" evidence="2">
    <location>
        <begin position="111"/>
        <end position="364"/>
    </location>
</feature>
<feature type="transmembrane region" description="Helical" evidence="1">
    <location>
        <begin position="48"/>
        <end position="67"/>
    </location>
</feature>
<dbReference type="PANTHER" id="PTHR43194">
    <property type="entry name" value="HYDROLASE ALPHA/BETA FOLD FAMILY"/>
    <property type="match status" value="1"/>
</dbReference>
<dbReference type="Gene3D" id="3.40.50.1820">
    <property type="entry name" value="alpha/beta hydrolase"/>
    <property type="match status" value="1"/>
</dbReference>
<evidence type="ECO:0000256" key="1">
    <source>
        <dbReference type="SAM" id="Phobius"/>
    </source>
</evidence>
<dbReference type="Proteomes" id="UP000183447">
    <property type="component" value="Unassembled WGS sequence"/>
</dbReference>
<dbReference type="EMBL" id="FPKU01000001">
    <property type="protein sequence ID" value="SFZ80785.1"/>
    <property type="molecule type" value="Genomic_DNA"/>
</dbReference>
<accession>A0A1K2HT07</accession>
<keyword evidence="1" id="KW-0812">Transmembrane</keyword>
<keyword evidence="4" id="KW-1185">Reference proteome</keyword>
<evidence type="ECO:0000313" key="4">
    <source>
        <dbReference type="Proteomes" id="UP000183447"/>
    </source>
</evidence>
<keyword evidence="1" id="KW-1133">Transmembrane helix</keyword>
<gene>
    <name evidence="3" type="ORF">SAMN02983003_0126</name>
</gene>
<dbReference type="SUPFAM" id="SSF53474">
    <property type="entry name" value="alpha/beta-Hydrolases"/>
    <property type="match status" value="1"/>
</dbReference>
<evidence type="ECO:0000259" key="2">
    <source>
        <dbReference type="Pfam" id="PF12697"/>
    </source>
</evidence>
<dbReference type="AlphaFoldDB" id="A0A1K2HT07"/>
<dbReference type="InterPro" id="IPR029058">
    <property type="entry name" value="AB_hydrolase_fold"/>
</dbReference>
<dbReference type="RefSeq" id="WP_072338499.1">
    <property type="nucleotide sequence ID" value="NZ_FPKU01000001.1"/>
</dbReference>
<dbReference type="InterPro" id="IPR050228">
    <property type="entry name" value="Carboxylesterase_BioH"/>
</dbReference>
<dbReference type="Pfam" id="PF12697">
    <property type="entry name" value="Abhydrolase_6"/>
    <property type="match status" value="1"/>
</dbReference>
<organism evidence="3 4">
    <name type="scientific">Devosia enhydra</name>
    <dbReference type="NCBI Taxonomy" id="665118"/>
    <lineage>
        <taxon>Bacteria</taxon>
        <taxon>Pseudomonadati</taxon>
        <taxon>Pseudomonadota</taxon>
        <taxon>Alphaproteobacteria</taxon>
        <taxon>Hyphomicrobiales</taxon>
        <taxon>Devosiaceae</taxon>
        <taxon>Devosia</taxon>
    </lineage>
</organism>
<dbReference type="OrthoDB" id="9785847at2"/>
<dbReference type="InterPro" id="IPR000073">
    <property type="entry name" value="AB_hydrolase_1"/>
</dbReference>
<keyword evidence="1" id="KW-0472">Membrane</keyword>
<reference evidence="3 4" key="1">
    <citation type="submission" date="2016-11" db="EMBL/GenBank/DDBJ databases">
        <authorList>
            <person name="Jaros S."/>
            <person name="Januszkiewicz K."/>
            <person name="Wedrychowicz H."/>
        </authorList>
    </citation>
    <scope>NUCLEOTIDE SEQUENCE [LARGE SCALE GENOMIC DNA]</scope>
    <source>
        <strain evidence="3 4">ATCC 23634</strain>
    </source>
</reference>
<evidence type="ECO:0000313" key="3">
    <source>
        <dbReference type="EMBL" id="SFZ80785.1"/>
    </source>
</evidence>
<dbReference type="PANTHER" id="PTHR43194:SF2">
    <property type="entry name" value="PEROXISOMAL MEMBRANE PROTEIN LPX1"/>
    <property type="match status" value="1"/>
</dbReference>